<evidence type="ECO:0000313" key="3">
    <source>
        <dbReference type="EMBL" id="GAA5012498.1"/>
    </source>
</evidence>
<feature type="compositionally biased region" description="Basic and acidic residues" evidence="1">
    <location>
        <begin position="214"/>
        <end position="233"/>
    </location>
</feature>
<keyword evidence="4" id="KW-1185">Reference proteome</keyword>
<comment type="caution">
    <text evidence="3">The sequence shown here is derived from an EMBL/GenBank/DDBJ whole genome shotgun (WGS) entry which is preliminary data.</text>
</comment>
<feature type="region of interest" description="Disordered" evidence="1">
    <location>
        <begin position="209"/>
        <end position="241"/>
    </location>
</feature>
<name>A0ABP9IWN4_9ACTN</name>
<feature type="domain" description="Methyltransferase type 11" evidence="2">
    <location>
        <begin position="40"/>
        <end position="134"/>
    </location>
</feature>
<dbReference type="GO" id="GO:0032259">
    <property type="term" value="P:methylation"/>
    <property type="evidence" value="ECO:0007669"/>
    <property type="project" value="UniProtKB-KW"/>
</dbReference>
<evidence type="ECO:0000256" key="1">
    <source>
        <dbReference type="SAM" id="MobiDB-lite"/>
    </source>
</evidence>
<evidence type="ECO:0000313" key="4">
    <source>
        <dbReference type="Proteomes" id="UP001501759"/>
    </source>
</evidence>
<sequence>MLDYDKEADDYDATRGGEPRAAAAAGSALGLVPAGARSLLDVACGTGIVTRRLAAGRPGLRVTGVDSSAGMARTAAARLPGAVVLGDSRRLPFTDGSFDALTVIWLLHLLADAEAVVAVVAEAARVLRPGGVLVTTVDKDAAHHVDSDIDVLAAPYRTGHATDGAALVTAYAAAHGLLPSGTARFPGHGQGRVPRRLARRIRDGEIYPAGGSELADRVEALPDPDSPRPDPEYTLRAYRRV</sequence>
<accession>A0ABP9IWN4</accession>
<dbReference type="GO" id="GO:0008168">
    <property type="term" value="F:methyltransferase activity"/>
    <property type="evidence" value="ECO:0007669"/>
    <property type="project" value="UniProtKB-KW"/>
</dbReference>
<organism evidence="3 4">
    <name type="scientific">Streptomyces siamensis</name>
    <dbReference type="NCBI Taxonomy" id="1274986"/>
    <lineage>
        <taxon>Bacteria</taxon>
        <taxon>Bacillati</taxon>
        <taxon>Actinomycetota</taxon>
        <taxon>Actinomycetes</taxon>
        <taxon>Kitasatosporales</taxon>
        <taxon>Streptomycetaceae</taxon>
        <taxon>Streptomyces</taxon>
    </lineage>
</organism>
<reference evidence="4" key="1">
    <citation type="journal article" date="2019" name="Int. J. Syst. Evol. Microbiol.">
        <title>The Global Catalogue of Microorganisms (GCM) 10K type strain sequencing project: providing services to taxonomists for standard genome sequencing and annotation.</title>
        <authorList>
            <consortium name="The Broad Institute Genomics Platform"/>
            <consortium name="The Broad Institute Genome Sequencing Center for Infectious Disease"/>
            <person name="Wu L."/>
            <person name="Ma J."/>
        </authorList>
    </citation>
    <scope>NUCLEOTIDE SEQUENCE [LARGE SCALE GENOMIC DNA]</scope>
    <source>
        <strain evidence="4">JCM 18409</strain>
    </source>
</reference>
<keyword evidence="3" id="KW-0489">Methyltransferase</keyword>
<gene>
    <name evidence="3" type="ORF">GCM10023335_34550</name>
</gene>
<dbReference type="InterPro" id="IPR029063">
    <property type="entry name" value="SAM-dependent_MTases_sf"/>
</dbReference>
<dbReference type="SUPFAM" id="SSF53335">
    <property type="entry name" value="S-adenosyl-L-methionine-dependent methyltransferases"/>
    <property type="match status" value="1"/>
</dbReference>
<dbReference type="InterPro" id="IPR013216">
    <property type="entry name" value="Methyltransf_11"/>
</dbReference>
<dbReference type="CDD" id="cd02440">
    <property type="entry name" value="AdoMet_MTases"/>
    <property type="match status" value="1"/>
</dbReference>
<keyword evidence="3" id="KW-0808">Transferase</keyword>
<dbReference type="Proteomes" id="UP001501759">
    <property type="component" value="Unassembled WGS sequence"/>
</dbReference>
<dbReference type="Pfam" id="PF08241">
    <property type="entry name" value="Methyltransf_11"/>
    <property type="match status" value="1"/>
</dbReference>
<dbReference type="PANTHER" id="PTHR43591">
    <property type="entry name" value="METHYLTRANSFERASE"/>
    <property type="match status" value="1"/>
</dbReference>
<evidence type="ECO:0000259" key="2">
    <source>
        <dbReference type="Pfam" id="PF08241"/>
    </source>
</evidence>
<proteinExistence type="predicted"/>
<protein>
    <submittedName>
        <fullName evidence="3">Class I SAM-dependent methyltransferase</fullName>
    </submittedName>
</protein>
<dbReference type="Gene3D" id="3.40.50.150">
    <property type="entry name" value="Vaccinia Virus protein VP39"/>
    <property type="match status" value="1"/>
</dbReference>
<dbReference type="EMBL" id="BAABKB010000010">
    <property type="protein sequence ID" value="GAA5012498.1"/>
    <property type="molecule type" value="Genomic_DNA"/>
</dbReference>
<dbReference type="RefSeq" id="WP_345649065.1">
    <property type="nucleotide sequence ID" value="NZ_BAABKB010000010.1"/>
</dbReference>